<dbReference type="EMBL" id="CABVPN010000029">
    <property type="protein sequence ID" value="VWC08062.1"/>
    <property type="molecule type" value="Genomic_DNA"/>
</dbReference>
<dbReference type="SUPFAM" id="SSF53756">
    <property type="entry name" value="UDP-Glycosyltransferase/glycogen phosphorylase"/>
    <property type="match status" value="1"/>
</dbReference>
<dbReference type="AlphaFoldDB" id="A0A6P2PM94"/>
<protein>
    <submittedName>
        <fullName evidence="3">Glycosyl transferase family 1</fullName>
    </submittedName>
</protein>
<keyword evidence="3" id="KW-0808">Transferase</keyword>
<reference evidence="3 4" key="1">
    <citation type="submission" date="2019-09" db="EMBL/GenBank/DDBJ databases">
        <authorList>
            <person name="Depoorter E."/>
        </authorList>
    </citation>
    <scope>NUCLEOTIDE SEQUENCE [LARGE SCALE GENOMIC DNA]</scope>
    <source>
        <strain evidence="3">LMG 24065</strain>
    </source>
</reference>
<keyword evidence="4" id="KW-1185">Reference proteome</keyword>
<gene>
    <name evidence="3" type="ORF">BDI24065_05212</name>
</gene>
<dbReference type="Proteomes" id="UP000494125">
    <property type="component" value="Unassembled WGS sequence"/>
</dbReference>
<feature type="region of interest" description="Disordered" evidence="1">
    <location>
        <begin position="81"/>
        <end position="104"/>
    </location>
</feature>
<organism evidence="3 4">
    <name type="scientific">Burkholderia diffusa</name>
    <dbReference type="NCBI Taxonomy" id="488732"/>
    <lineage>
        <taxon>Bacteria</taxon>
        <taxon>Pseudomonadati</taxon>
        <taxon>Pseudomonadota</taxon>
        <taxon>Betaproteobacteria</taxon>
        <taxon>Burkholderiales</taxon>
        <taxon>Burkholderiaceae</taxon>
        <taxon>Burkholderia</taxon>
        <taxon>Burkholderia cepacia complex</taxon>
    </lineage>
</organism>
<feature type="domain" description="Glycosyltransferase subfamily 4-like N-terminal" evidence="2">
    <location>
        <begin position="6"/>
        <end position="81"/>
    </location>
</feature>
<evidence type="ECO:0000259" key="2">
    <source>
        <dbReference type="Pfam" id="PF13439"/>
    </source>
</evidence>
<evidence type="ECO:0000256" key="1">
    <source>
        <dbReference type="SAM" id="MobiDB-lite"/>
    </source>
</evidence>
<dbReference type="Gene3D" id="3.40.50.2000">
    <property type="entry name" value="Glycogen Phosphorylase B"/>
    <property type="match status" value="1"/>
</dbReference>
<accession>A0A6P2PM94</accession>
<dbReference type="GO" id="GO:0016757">
    <property type="term" value="F:glycosyltransferase activity"/>
    <property type="evidence" value="ECO:0007669"/>
    <property type="project" value="UniProtKB-ARBA"/>
</dbReference>
<proteinExistence type="predicted"/>
<dbReference type="InterPro" id="IPR028098">
    <property type="entry name" value="Glyco_trans_4-like_N"/>
</dbReference>
<dbReference type="Pfam" id="PF13439">
    <property type="entry name" value="Glyco_transf_4"/>
    <property type="match status" value="1"/>
</dbReference>
<evidence type="ECO:0000313" key="3">
    <source>
        <dbReference type="EMBL" id="VWC08062.1"/>
    </source>
</evidence>
<sequence length="104" mass="11459">MRVIHVPVGPPADIAKERLLPYTGTLADYMTARMRQEPDPVDVMHANCFASGEAVLRVKNHLGIPLVMTFHSLDHVHRLHQGVPTVSPTNASRSRTRSRAAQTG</sequence>
<name>A0A6P2PM94_9BURK</name>
<evidence type="ECO:0000313" key="4">
    <source>
        <dbReference type="Proteomes" id="UP000494125"/>
    </source>
</evidence>